<sequence length="367" mass="43340">MNLDIDKIRRKLRTDWIGTNSIVEIEDKVTEFVCFVFNSKMIEFIDQFLQNESNMEISYEKLMIEATHKIQFHINDHFYFTNNKQTLLETGNLRNDSIVFRKGLIEKTEYFKKNSTCFDNNNLQICQKNSQNLKQKFTRSISDPCENVKKCNSDDQTHFKSFFALNSSQNIFKIYITSSEYNSNRYEVTVIKYQNKIQENSHFAEKTSSVLRDLSQTADNASDETNRITNSERTYEIYQIEDYESSYSNKTVRDAAYFRSHYKCAACGDEKLLGNPYLYENYGFLGEEPHFFIGEICDDCRRQEFNSHSSTETSLFRETDSSIMRKFSRIRNSPRRVDWKSVICNFLVLICIILFGLLISFEDRIMN</sequence>
<keyword evidence="3" id="KW-1185">Reference proteome</keyword>
<feature type="transmembrane region" description="Helical" evidence="1">
    <location>
        <begin position="342"/>
        <end position="361"/>
    </location>
</feature>
<dbReference type="AlphaFoldDB" id="J8ZS16"/>
<dbReference type="HOGENOM" id="CLU_754446_0_0_1"/>
<comment type="caution">
    <text evidence="2">The sequence shown here is derived from an EMBL/GenBank/DDBJ whole genome shotgun (WGS) entry which is preliminary data.</text>
</comment>
<dbReference type="InParanoid" id="J8ZS16"/>
<dbReference type="EMBL" id="AFBI03000069">
    <property type="protein sequence ID" value="EJW02493.1"/>
    <property type="molecule type" value="Genomic_DNA"/>
</dbReference>
<gene>
    <name evidence="2" type="ORF">EDEG_03113</name>
</gene>
<dbReference type="Proteomes" id="UP000003163">
    <property type="component" value="Unassembled WGS sequence"/>
</dbReference>
<proteinExistence type="predicted"/>
<organism evidence="2 3">
    <name type="scientific">Edhazardia aedis (strain USNM 41457)</name>
    <name type="common">Microsporidian parasite</name>
    <dbReference type="NCBI Taxonomy" id="1003232"/>
    <lineage>
        <taxon>Eukaryota</taxon>
        <taxon>Fungi</taxon>
        <taxon>Fungi incertae sedis</taxon>
        <taxon>Microsporidia</taxon>
        <taxon>Edhazardia</taxon>
    </lineage>
</organism>
<evidence type="ECO:0000313" key="2">
    <source>
        <dbReference type="EMBL" id="EJW02493.1"/>
    </source>
</evidence>
<keyword evidence="1" id="KW-0812">Transmembrane</keyword>
<feature type="non-terminal residue" evidence="2">
    <location>
        <position position="1"/>
    </location>
</feature>
<evidence type="ECO:0000313" key="3">
    <source>
        <dbReference type="Proteomes" id="UP000003163"/>
    </source>
</evidence>
<reference evidence="2 3" key="1">
    <citation type="submission" date="2011-08" db="EMBL/GenBank/DDBJ databases">
        <authorList>
            <person name="Liu Z.J."/>
            <person name="Shi F.L."/>
            <person name="Lu J.Q."/>
            <person name="Li M."/>
            <person name="Wang Z.L."/>
        </authorList>
    </citation>
    <scope>NUCLEOTIDE SEQUENCE [LARGE SCALE GENOMIC DNA]</scope>
    <source>
        <strain evidence="2 3">USNM 41457</strain>
    </source>
</reference>
<evidence type="ECO:0000256" key="1">
    <source>
        <dbReference type="SAM" id="Phobius"/>
    </source>
</evidence>
<protein>
    <submittedName>
        <fullName evidence="2">Uncharacterized protein</fullName>
    </submittedName>
</protein>
<name>J8ZS16_EDHAE</name>
<keyword evidence="1" id="KW-0472">Membrane</keyword>
<dbReference type="VEuPathDB" id="MicrosporidiaDB:EDEG_03113"/>
<keyword evidence="1" id="KW-1133">Transmembrane helix</keyword>
<accession>J8ZS16</accession>
<reference evidence="3" key="2">
    <citation type="submission" date="2015-07" db="EMBL/GenBank/DDBJ databases">
        <title>Contrasting host-pathogen interactions and genome evolution in two generalist and specialist microsporidian pathogens of mosquitoes.</title>
        <authorList>
            <consortium name="The Broad Institute Genomics Platform"/>
            <consortium name="The Broad Institute Genome Sequencing Center for Infectious Disease"/>
            <person name="Cuomo C.A."/>
            <person name="Sanscrainte N.D."/>
            <person name="Goldberg J.M."/>
            <person name="Heiman D."/>
            <person name="Young S."/>
            <person name="Zeng Q."/>
            <person name="Becnel J.J."/>
            <person name="Birren B.W."/>
        </authorList>
    </citation>
    <scope>NUCLEOTIDE SEQUENCE [LARGE SCALE GENOMIC DNA]</scope>
    <source>
        <strain evidence="3">USNM 41457</strain>
    </source>
</reference>